<dbReference type="EMBL" id="ML977509">
    <property type="protein sequence ID" value="KAF2128095.1"/>
    <property type="molecule type" value="Genomic_DNA"/>
</dbReference>
<dbReference type="Proteomes" id="UP000799771">
    <property type="component" value="Unassembled WGS sequence"/>
</dbReference>
<dbReference type="Gene3D" id="1.10.510.10">
    <property type="entry name" value="Transferase(Phosphotransferase) domain 1"/>
    <property type="match status" value="1"/>
</dbReference>
<organism evidence="2 3">
    <name type="scientific">Dothidotthia symphoricarpi CBS 119687</name>
    <dbReference type="NCBI Taxonomy" id="1392245"/>
    <lineage>
        <taxon>Eukaryota</taxon>
        <taxon>Fungi</taxon>
        <taxon>Dikarya</taxon>
        <taxon>Ascomycota</taxon>
        <taxon>Pezizomycotina</taxon>
        <taxon>Dothideomycetes</taxon>
        <taxon>Pleosporomycetidae</taxon>
        <taxon>Pleosporales</taxon>
        <taxon>Dothidotthiaceae</taxon>
        <taxon>Dothidotthia</taxon>
    </lineage>
</organism>
<dbReference type="GO" id="GO:0004672">
    <property type="term" value="F:protein kinase activity"/>
    <property type="evidence" value="ECO:0007669"/>
    <property type="project" value="InterPro"/>
</dbReference>
<evidence type="ECO:0000313" key="3">
    <source>
        <dbReference type="Proteomes" id="UP000799771"/>
    </source>
</evidence>
<proteinExistence type="predicted"/>
<dbReference type="PROSITE" id="PS50011">
    <property type="entry name" value="PROTEIN_KINASE_DOM"/>
    <property type="match status" value="1"/>
</dbReference>
<evidence type="ECO:0000313" key="2">
    <source>
        <dbReference type="EMBL" id="KAF2128095.1"/>
    </source>
</evidence>
<feature type="domain" description="Protein kinase" evidence="1">
    <location>
        <begin position="139"/>
        <end position="343"/>
    </location>
</feature>
<reference evidence="2" key="1">
    <citation type="journal article" date="2020" name="Stud. Mycol.">
        <title>101 Dothideomycetes genomes: a test case for predicting lifestyles and emergence of pathogens.</title>
        <authorList>
            <person name="Haridas S."/>
            <person name="Albert R."/>
            <person name="Binder M."/>
            <person name="Bloem J."/>
            <person name="Labutti K."/>
            <person name="Salamov A."/>
            <person name="Andreopoulos B."/>
            <person name="Baker S."/>
            <person name="Barry K."/>
            <person name="Bills G."/>
            <person name="Bluhm B."/>
            <person name="Cannon C."/>
            <person name="Castanera R."/>
            <person name="Culley D."/>
            <person name="Daum C."/>
            <person name="Ezra D."/>
            <person name="Gonzalez J."/>
            <person name="Henrissat B."/>
            <person name="Kuo A."/>
            <person name="Liang C."/>
            <person name="Lipzen A."/>
            <person name="Lutzoni F."/>
            <person name="Magnuson J."/>
            <person name="Mondo S."/>
            <person name="Nolan M."/>
            <person name="Ohm R."/>
            <person name="Pangilinan J."/>
            <person name="Park H.-J."/>
            <person name="Ramirez L."/>
            <person name="Alfaro M."/>
            <person name="Sun H."/>
            <person name="Tritt A."/>
            <person name="Yoshinaga Y."/>
            <person name="Zwiers L.-H."/>
            <person name="Turgeon B."/>
            <person name="Goodwin S."/>
            <person name="Spatafora J."/>
            <person name="Crous P."/>
            <person name="Grigoriev I."/>
        </authorList>
    </citation>
    <scope>NUCLEOTIDE SEQUENCE</scope>
    <source>
        <strain evidence="2">CBS 119687</strain>
    </source>
</reference>
<dbReference type="GO" id="GO:0005524">
    <property type="term" value="F:ATP binding"/>
    <property type="evidence" value="ECO:0007669"/>
    <property type="project" value="InterPro"/>
</dbReference>
<accession>A0A6A6AAA2</accession>
<evidence type="ECO:0000259" key="1">
    <source>
        <dbReference type="PROSITE" id="PS50011"/>
    </source>
</evidence>
<dbReference type="InterPro" id="IPR000719">
    <property type="entry name" value="Prot_kinase_dom"/>
</dbReference>
<dbReference type="RefSeq" id="XP_033522484.1">
    <property type="nucleotide sequence ID" value="XM_033672012.1"/>
</dbReference>
<dbReference type="SUPFAM" id="SSF56112">
    <property type="entry name" value="Protein kinase-like (PK-like)"/>
    <property type="match status" value="1"/>
</dbReference>
<gene>
    <name evidence="2" type="ORF">P153DRAFT_405361</name>
</gene>
<dbReference type="InterPro" id="IPR011009">
    <property type="entry name" value="Kinase-like_dom_sf"/>
</dbReference>
<name>A0A6A6AAA2_9PLEO</name>
<dbReference type="GeneID" id="54412444"/>
<protein>
    <recommendedName>
        <fullName evidence="1">Protein kinase domain-containing protein</fullName>
    </recommendedName>
</protein>
<dbReference type="AlphaFoldDB" id="A0A6A6AAA2"/>
<sequence>MSQLPFVDWHSTGFATKEQFNMIVLRGLVKLYINVEVAQVKGTHFGEEYLQKINLDRGGRYDMMDSIPNLVYQYCLPLIERLAPQTSLQDLSLEYFLHTPAYNLNLVDAGNEDIRIEGGEECMYTPCFSISPMRTADLPELCKAIPRFRACETWIARPRDMGHSLDSSQGRVMTVDGIFMFFKPRLEMREPDFERELQILLRINEAGLTAQIRVPRLEGIVISGENGETTIGMLMTLIISPKIGMHLKSEGFWGKFELHKKWEEQVIAIVQELHANGIVWGDVNPMNVVIDEAMDAWVIDFGGMNNIEFVDNRNRETVEGDEQGITRLFQEWLPSRLSRHEKV</sequence>
<dbReference type="OrthoDB" id="4062651at2759"/>
<keyword evidence="3" id="KW-1185">Reference proteome</keyword>